<feature type="region of interest" description="Disordered" evidence="1">
    <location>
        <begin position="1"/>
        <end position="61"/>
    </location>
</feature>
<protein>
    <submittedName>
        <fullName evidence="2">Uncharacterized protein</fullName>
    </submittedName>
</protein>
<dbReference type="EMBL" id="MCGO01000021">
    <property type="protein sequence ID" value="ORY44879.1"/>
    <property type="molecule type" value="Genomic_DNA"/>
</dbReference>
<proteinExistence type="predicted"/>
<dbReference type="AlphaFoldDB" id="A0A1Y2CCV8"/>
<comment type="caution">
    <text evidence="2">The sequence shown here is derived from an EMBL/GenBank/DDBJ whole genome shotgun (WGS) entry which is preliminary data.</text>
</comment>
<evidence type="ECO:0000313" key="2">
    <source>
        <dbReference type="EMBL" id="ORY44879.1"/>
    </source>
</evidence>
<name>A0A1Y2CCV8_9FUNG</name>
<evidence type="ECO:0000256" key="1">
    <source>
        <dbReference type="SAM" id="MobiDB-lite"/>
    </source>
</evidence>
<feature type="compositionally biased region" description="Polar residues" evidence="1">
    <location>
        <begin position="36"/>
        <end position="61"/>
    </location>
</feature>
<gene>
    <name evidence="2" type="ORF">BCR33DRAFT_211614</name>
</gene>
<feature type="compositionally biased region" description="Basic and acidic residues" evidence="1">
    <location>
        <begin position="1"/>
        <end position="13"/>
    </location>
</feature>
<dbReference type="OrthoDB" id="2150823at2759"/>
<accession>A0A1Y2CCV8</accession>
<sequence length="264" mass="29758">MKSDLNKKEEGKKRERKMTAKSATAPPLGHAPEVLSKSTLFATETSPQSNPTTAKISPRTMNRFQTMIIDPIVHSWKEAKSNPKRNAAPAVNNNTEAVTTSTSLIENQNVVAFVHVVYGNVTVASRYYKAVSDDFKTIIRPIPQTVIDDARECWEFLMSREESEFKQSATWFRVNPHPQEIKDMTDIGFKAFFSLRQKQKEEQEAKGLPVKFISPINNIVAGYLKRVLARVTEGIVTESMRKMICGIYAEYPVGKFACQEVPVN</sequence>
<organism evidence="2 3">
    <name type="scientific">Rhizoclosmatium globosum</name>
    <dbReference type="NCBI Taxonomy" id="329046"/>
    <lineage>
        <taxon>Eukaryota</taxon>
        <taxon>Fungi</taxon>
        <taxon>Fungi incertae sedis</taxon>
        <taxon>Chytridiomycota</taxon>
        <taxon>Chytridiomycota incertae sedis</taxon>
        <taxon>Chytridiomycetes</taxon>
        <taxon>Chytridiales</taxon>
        <taxon>Chytriomycetaceae</taxon>
        <taxon>Rhizoclosmatium</taxon>
    </lineage>
</organism>
<evidence type="ECO:0000313" key="3">
    <source>
        <dbReference type="Proteomes" id="UP000193642"/>
    </source>
</evidence>
<keyword evidence="3" id="KW-1185">Reference proteome</keyword>
<dbReference type="Proteomes" id="UP000193642">
    <property type="component" value="Unassembled WGS sequence"/>
</dbReference>
<reference evidence="2 3" key="1">
    <citation type="submission" date="2016-07" db="EMBL/GenBank/DDBJ databases">
        <title>Pervasive Adenine N6-methylation of Active Genes in Fungi.</title>
        <authorList>
            <consortium name="DOE Joint Genome Institute"/>
            <person name="Mondo S.J."/>
            <person name="Dannebaum R.O."/>
            <person name="Kuo R.C."/>
            <person name="Labutti K."/>
            <person name="Haridas S."/>
            <person name="Kuo A."/>
            <person name="Salamov A."/>
            <person name="Ahrendt S.R."/>
            <person name="Lipzen A."/>
            <person name="Sullivan W."/>
            <person name="Andreopoulos W.B."/>
            <person name="Clum A."/>
            <person name="Lindquist E."/>
            <person name="Daum C."/>
            <person name="Ramamoorthy G.K."/>
            <person name="Gryganskyi A."/>
            <person name="Culley D."/>
            <person name="Magnuson J.K."/>
            <person name="James T.Y."/>
            <person name="O'Malley M.A."/>
            <person name="Stajich J.E."/>
            <person name="Spatafora J.W."/>
            <person name="Visel A."/>
            <person name="Grigoriev I.V."/>
        </authorList>
    </citation>
    <scope>NUCLEOTIDE SEQUENCE [LARGE SCALE GENOMIC DNA]</scope>
    <source>
        <strain evidence="2 3">JEL800</strain>
    </source>
</reference>